<dbReference type="PANTHER" id="PTHR38595">
    <property type="entry name" value="CYTOPLASMIC PROTEIN-RELATED"/>
    <property type="match status" value="1"/>
</dbReference>
<reference evidence="4 5" key="2">
    <citation type="submission" date="2017-06" db="EMBL/GenBank/DDBJ databases">
        <authorList>
            <person name="Varghese N."/>
            <person name="Submissions S."/>
        </authorList>
    </citation>
    <scope>NUCLEOTIDE SEQUENCE [LARGE SCALE GENOMIC DNA]</scope>
    <source>
        <strain evidence="4 5">RLD-1</strain>
    </source>
</reference>
<dbReference type="RefSeq" id="WP_089391368.1">
    <property type="nucleotide sequence ID" value="NZ_FNEC01000030.1"/>
</dbReference>
<dbReference type="PANTHER" id="PTHR38595:SF1">
    <property type="entry name" value="TYPE VI SECRETION SYSTEM COMPONENT TSSE1"/>
    <property type="match status" value="1"/>
</dbReference>
<dbReference type="NCBIfam" id="TIGR03357">
    <property type="entry name" value="VI_zyme"/>
    <property type="match status" value="1"/>
</dbReference>
<evidence type="ECO:0000256" key="1">
    <source>
        <dbReference type="SAM" id="MobiDB-lite"/>
    </source>
</evidence>
<sequence>MSGLERPAPATLLARRGARHGREAMGPAPRAGQPRLQPSLLDRLTDDQPQQRQESAQQRFICQSALRRMVLRDLGWLLNSVAAGDREDFAAHPLAGRSTLNFGIAPLAGRCLSEIPLQRLQQGIAQAILDFEPRILAEGLQVRCLAPQEGGTCGNSLALEIKGRLWCTPVPQEFLFRTDVDLESGTFDLKDLG</sequence>
<dbReference type="SUPFAM" id="SSF160719">
    <property type="entry name" value="gpW/gp25-like"/>
    <property type="match status" value="1"/>
</dbReference>
<evidence type="ECO:0000313" key="5">
    <source>
        <dbReference type="Proteomes" id="UP000198309"/>
    </source>
</evidence>
<keyword evidence="5" id="KW-1185">Reference proteome</keyword>
<dbReference type="InterPro" id="IPR007048">
    <property type="entry name" value="IraD/Gp25-like"/>
</dbReference>
<protein>
    <submittedName>
        <fullName evidence="3">Type VI secretion system protein ImpF</fullName>
    </submittedName>
</protein>
<accession>A0A239I9G5</accession>
<reference evidence="3 6" key="1">
    <citation type="submission" date="2016-10" db="EMBL/GenBank/DDBJ databases">
        <authorList>
            <person name="de Groot N.N."/>
        </authorList>
    </citation>
    <scope>NUCLEOTIDE SEQUENCE [LARGE SCALE GENOMIC DNA]</scope>
    <source>
        <strain evidence="3 6">CCM 7361</strain>
    </source>
</reference>
<dbReference type="InterPro" id="IPR053176">
    <property type="entry name" value="T6SS_TssE1-like"/>
</dbReference>
<evidence type="ECO:0000313" key="3">
    <source>
        <dbReference type="EMBL" id="SDK16363.1"/>
    </source>
</evidence>
<name>A0A239I9G5_9PSED</name>
<dbReference type="Proteomes" id="UP000199693">
    <property type="component" value="Unassembled WGS sequence"/>
</dbReference>
<evidence type="ECO:0000259" key="2">
    <source>
        <dbReference type="Pfam" id="PF04965"/>
    </source>
</evidence>
<gene>
    <name evidence="3" type="ORF">SAMN05216189_103052</name>
    <name evidence="4" type="ORF">SAMN06295949_109128</name>
</gene>
<proteinExistence type="predicted"/>
<dbReference type="InterPro" id="IPR017737">
    <property type="entry name" value="TssE1-like"/>
</dbReference>
<dbReference type="Pfam" id="PF04965">
    <property type="entry name" value="GPW_gp25"/>
    <property type="match status" value="1"/>
</dbReference>
<evidence type="ECO:0000313" key="4">
    <source>
        <dbReference type="EMBL" id="SNS90225.1"/>
    </source>
</evidence>
<dbReference type="EMBL" id="FNEC01000030">
    <property type="protein sequence ID" value="SDK16363.1"/>
    <property type="molecule type" value="Genomic_DNA"/>
</dbReference>
<evidence type="ECO:0000313" key="6">
    <source>
        <dbReference type="Proteomes" id="UP000199693"/>
    </source>
</evidence>
<feature type="region of interest" description="Disordered" evidence="1">
    <location>
        <begin position="1"/>
        <end position="36"/>
    </location>
</feature>
<organism evidence="3 6">
    <name type="scientific">Pseudomonas delhiensis</name>
    <dbReference type="NCBI Taxonomy" id="366289"/>
    <lineage>
        <taxon>Bacteria</taxon>
        <taxon>Pseudomonadati</taxon>
        <taxon>Pseudomonadota</taxon>
        <taxon>Gammaproteobacteria</taxon>
        <taxon>Pseudomonadales</taxon>
        <taxon>Pseudomonadaceae</taxon>
        <taxon>Pseudomonas</taxon>
    </lineage>
</organism>
<dbReference type="AlphaFoldDB" id="A0A239I9G5"/>
<feature type="domain" description="IraD/Gp25-like" evidence="2">
    <location>
        <begin position="65"/>
        <end position="169"/>
    </location>
</feature>
<dbReference type="EMBL" id="FZPC01000009">
    <property type="protein sequence ID" value="SNS90225.1"/>
    <property type="molecule type" value="Genomic_DNA"/>
</dbReference>
<dbReference type="Proteomes" id="UP000198309">
    <property type="component" value="Unassembled WGS sequence"/>
</dbReference>